<organism evidence="1 2">
    <name type="scientific">Variovorax ureilyticus</name>
    <dbReference type="NCBI Taxonomy" id="1836198"/>
    <lineage>
        <taxon>Bacteria</taxon>
        <taxon>Pseudomonadati</taxon>
        <taxon>Pseudomonadota</taxon>
        <taxon>Betaproteobacteria</taxon>
        <taxon>Burkholderiales</taxon>
        <taxon>Comamonadaceae</taxon>
        <taxon>Variovorax</taxon>
    </lineage>
</organism>
<keyword evidence="2" id="KW-1185">Reference proteome</keyword>
<comment type="caution">
    <text evidence="1">The sequence shown here is derived from an EMBL/GenBank/DDBJ whole genome shotgun (WGS) entry which is preliminary data.</text>
</comment>
<reference evidence="1 2" key="1">
    <citation type="submission" date="2024-03" db="EMBL/GenBank/DDBJ databases">
        <title>Novel species of the genus Variovorax.</title>
        <authorList>
            <person name="Liu Q."/>
            <person name="Xin Y.-H."/>
        </authorList>
    </citation>
    <scope>NUCLEOTIDE SEQUENCE [LARGE SCALE GENOMIC DNA]</scope>
    <source>
        <strain evidence="1 2">KACC 18899</strain>
    </source>
</reference>
<evidence type="ECO:0000313" key="2">
    <source>
        <dbReference type="Proteomes" id="UP001365846"/>
    </source>
</evidence>
<protein>
    <submittedName>
        <fullName evidence="1">Uncharacterized protein</fullName>
    </submittedName>
</protein>
<proteinExistence type="predicted"/>
<dbReference type="EMBL" id="JBBKZU010000012">
    <property type="protein sequence ID" value="MEJ8814286.1"/>
    <property type="molecule type" value="Genomic_DNA"/>
</dbReference>
<evidence type="ECO:0000313" key="1">
    <source>
        <dbReference type="EMBL" id="MEJ8814286.1"/>
    </source>
</evidence>
<gene>
    <name evidence="1" type="ORF">WKW77_24595</name>
</gene>
<dbReference type="RefSeq" id="WP_340359518.1">
    <property type="nucleotide sequence ID" value="NZ_JBBKZU010000012.1"/>
</dbReference>
<name>A0ABU8VLC1_9BURK</name>
<sequence>MLLRTYPCQGVLCLAESDEDRLTQLAAVLAVGSMAIWPANSAVMLVAQLPDAVSQWIRLVDDWTIANFNAVLHHGGEDGFRQVQDKISERGTPMIGLQTIRPGSADIRLDVLVVERPSDVEYARDWKFV</sequence>
<dbReference type="Proteomes" id="UP001365846">
    <property type="component" value="Unassembled WGS sequence"/>
</dbReference>
<accession>A0ABU8VLC1</accession>